<proteinExistence type="predicted"/>
<protein>
    <submittedName>
        <fullName evidence="1">Uncharacterized protein</fullName>
    </submittedName>
</protein>
<dbReference type="EMBL" id="JAHHIF010000070">
    <property type="protein sequence ID" value="MBW4548736.1"/>
    <property type="molecule type" value="Genomic_DNA"/>
</dbReference>
<evidence type="ECO:0000313" key="2">
    <source>
        <dbReference type="Proteomes" id="UP000753908"/>
    </source>
</evidence>
<dbReference type="AlphaFoldDB" id="A0A951PS30"/>
<comment type="caution">
    <text evidence="1">The sequence shown here is derived from an EMBL/GenBank/DDBJ whole genome shotgun (WGS) entry which is preliminary data.</text>
</comment>
<accession>A0A951PS30</accession>
<reference evidence="1" key="1">
    <citation type="submission" date="2021-05" db="EMBL/GenBank/DDBJ databases">
        <authorList>
            <person name="Pietrasiak N."/>
            <person name="Ward R."/>
            <person name="Stajich J.E."/>
            <person name="Kurbessoian T."/>
        </authorList>
    </citation>
    <scope>NUCLEOTIDE SEQUENCE</scope>
    <source>
        <strain evidence="1">CPER-KK1</strain>
    </source>
</reference>
<evidence type="ECO:0000313" key="1">
    <source>
        <dbReference type="EMBL" id="MBW4548736.1"/>
    </source>
</evidence>
<gene>
    <name evidence="1" type="ORF">KME25_30670</name>
</gene>
<reference evidence="1" key="2">
    <citation type="journal article" date="2022" name="Microbiol. Resour. Announc.">
        <title>Metagenome Sequencing to Explore Phylogenomics of Terrestrial Cyanobacteria.</title>
        <authorList>
            <person name="Ward R.D."/>
            <person name="Stajich J.E."/>
            <person name="Johansen J.R."/>
            <person name="Huntemann M."/>
            <person name="Clum A."/>
            <person name="Foster B."/>
            <person name="Foster B."/>
            <person name="Roux S."/>
            <person name="Palaniappan K."/>
            <person name="Varghese N."/>
            <person name="Mukherjee S."/>
            <person name="Reddy T.B.K."/>
            <person name="Daum C."/>
            <person name="Copeland A."/>
            <person name="Chen I.A."/>
            <person name="Ivanova N.N."/>
            <person name="Kyrpides N.C."/>
            <person name="Shapiro N."/>
            <person name="Eloe-Fadrosh E.A."/>
            <person name="Pietrasiak N."/>
        </authorList>
    </citation>
    <scope>NUCLEOTIDE SEQUENCE</scope>
    <source>
        <strain evidence="1">CPER-KK1</strain>
    </source>
</reference>
<dbReference type="Proteomes" id="UP000753908">
    <property type="component" value="Unassembled WGS sequence"/>
</dbReference>
<name>A0A951PS30_9CYAN</name>
<organism evidence="1 2">
    <name type="scientific">Symplocastrum torsivum CPER-KK1</name>
    <dbReference type="NCBI Taxonomy" id="450513"/>
    <lineage>
        <taxon>Bacteria</taxon>
        <taxon>Bacillati</taxon>
        <taxon>Cyanobacteriota</taxon>
        <taxon>Cyanophyceae</taxon>
        <taxon>Oscillatoriophycideae</taxon>
        <taxon>Oscillatoriales</taxon>
        <taxon>Microcoleaceae</taxon>
        <taxon>Symplocastrum</taxon>
    </lineage>
</organism>
<sequence length="67" mass="7039">MSDLKQAFQSQLIAAGVPVNQATAAAEALARQSAGELPVPLPPDSAEQAAVTSAWHWINAKKRGDEK</sequence>